<evidence type="ECO:0000313" key="2">
    <source>
        <dbReference type="EMBL" id="MCD9558521.1"/>
    </source>
</evidence>
<proteinExistence type="predicted"/>
<dbReference type="EMBL" id="JACEIK010002024">
    <property type="protein sequence ID" value="MCD9558521.1"/>
    <property type="molecule type" value="Genomic_DNA"/>
</dbReference>
<dbReference type="Proteomes" id="UP000823775">
    <property type="component" value="Unassembled WGS sequence"/>
</dbReference>
<feature type="compositionally biased region" description="Basic and acidic residues" evidence="1">
    <location>
        <begin position="1"/>
        <end position="11"/>
    </location>
</feature>
<comment type="caution">
    <text evidence="2">The sequence shown here is derived from an EMBL/GenBank/DDBJ whole genome shotgun (WGS) entry which is preliminary data.</text>
</comment>
<evidence type="ECO:0000256" key="1">
    <source>
        <dbReference type="SAM" id="MobiDB-lite"/>
    </source>
</evidence>
<accession>A0ABS8UKY3</accession>
<organism evidence="2 3">
    <name type="scientific">Datura stramonium</name>
    <name type="common">Jimsonweed</name>
    <name type="synonym">Common thornapple</name>
    <dbReference type="NCBI Taxonomy" id="4076"/>
    <lineage>
        <taxon>Eukaryota</taxon>
        <taxon>Viridiplantae</taxon>
        <taxon>Streptophyta</taxon>
        <taxon>Embryophyta</taxon>
        <taxon>Tracheophyta</taxon>
        <taxon>Spermatophyta</taxon>
        <taxon>Magnoliopsida</taxon>
        <taxon>eudicotyledons</taxon>
        <taxon>Gunneridae</taxon>
        <taxon>Pentapetalae</taxon>
        <taxon>asterids</taxon>
        <taxon>lamiids</taxon>
        <taxon>Solanales</taxon>
        <taxon>Solanaceae</taxon>
        <taxon>Solanoideae</taxon>
        <taxon>Datureae</taxon>
        <taxon>Datura</taxon>
    </lineage>
</organism>
<protein>
    <submittedName>
        <fullName evidence="2">Uncharacterized protein</fullName>
    </submittedName>
</protein>
<feature type="non-terminal residue" evidence="2">
    <location>
        <position position="1"/>
    </location>
</feature>
<feature type="non-terminal residue" evidence="2">
    <location>
        <position position="107"/>
    </location>
</feature>
<keyword evidence="3" id="KW-1185">Reference proteome</keyword>
<name>A0ABS8UKY3_DATST</name>
<gene>
    <name evidence="2" type="ORF">HAX54_015922</name>
</gene>
<reference evidence="2 3" key="1">
    <citation type="journal article" date="2021" name="BMC Genomics">
        <title>Datura genome reveals duplications of psychoactive alkaloid biosynthetic genes and high mutation rate following tissue culture.</title>
        <authorList>
            <person name="Rajewski A."/>
            <person name="Carter-House D."/>
            <person name="Stajich J."/>
            <person name="Litt A."/>
        </authorList>
    </citation>
    <scope>NUCLEOTIDE SEQUENCE [LARGE SCALE GENOMIC DNA]</scope>
    <source>
        <strain evidence="2">AR-01</strain>
    </source>
</reference>
<evidence type="ECO:0000313" key="3">
    <source>
        <dbReference type="Proteomes" id="UP000823775"/>
    </source>
</evidence>
<feature type="region of interest" description="Disordered" evidence="1">
    <location>
        <begin position="1"/>
        <end position="23"/>
    </location>
</feature>
<sequence length="107" mass="12318">VEKEENRKREGQPGGFRRFSGGEGKRETVWCGWAMVRVFPAGLVVTAVRERIVVCGLLFREKQWWWCPVLRVEREVNGSGRGLTAMVSPMVEETAAMPFPARRRKKR</sequence>